<feature type="domain" description="Phospholipid/glycerol acyltransferase" evidence="1">
    <location>
        <begin position="49"/>
        <end position="168"/>
    </location>
</feature>
<dbReference type="Pfam" id="PF01553">
    <property type="entry name" value="Acyltransferase"/>
    <property type="match status" value="1"/>
</dbReference>
<dbReference type="PANTHER" id="PTHR22753:SF14">
    <property type="entry name" value="MONOACYLGLYCEROL_DIACYLGLYCEROL O-ACYLTRANSFERASE"/>
    <property type="match status" value="1"/>
</dbReference>
<gene>
    <name evidence="2" type="ORF">UFOPK2761_03203</name>
</gene>
<protein>
    <submittedName>
        <fullName evidence="2">Unannotated protein</fullName>
    </submittedName>
</protein>
<accession>A0A6J6VAF4</accession>
<dbReference type="PANTHER" id="PTHR22753">
    <property type="entry name" value="TRANSMEMBRANE PROTEIN 68"/>
    <property type="match status" value="1"/>
</dbReference>
<organism evidence="2">
    <name type="scientific">freshwater metagenome</name>
    <dbReference type="NCBI Taxonomy" id="449393"/>
    <lineage>
        <taxon>unclassified sequences</taxon>
        <taxon>metagenomes</taxon>
        <taxon>ecological metagenomes</taxon>
    </lineage>
</organism>
<dbReference type="InterPro" id="IPR016676">
    <property type="entry name" value="P_lipid/glycerol_AcTrfase_prd"/>
</dbReference>
<dbReference type="AlphaFoldDB" id="A0A6J6VAF4"/>
<dbReference type="EMBL" id="CAEZYQ010000040">
    <property type="protein sequence ID" value="CAB4767833.1"/>
    <property type="molecule type" value="Genomic_DNA"/>
</dbReference>
<sequence length="268" mass="28884">MSAPRPGPRAVELRDPAYVARLLPLLKLAMRTWFRSSVTGMEHVPEGGALMVSNHSGGLLAMDVPILATAFADEFGVERPLHVLAHDLLFTGAAGPFFTRCGFLPADREHAHEVLTAGSVTMVFPGGDYDVFRPTRAANVVDFDGRTGYVRTALRAGVPIVPVVSIGGQEAQLFLTRGEAIGKVLHLEKLLRSRFFPVSVGFPFGVVGAFPPNLPLPTKITTRVLEPIDPVSELGPDPDPASVDALVRARMQHALDELARARRFPVLG</sequence>
<dbReference type="SMART" id="SM00563">
    <property type="entry name" value="PlsC"/>
    <property type="match status" value="1"/>
</dbReference>
<proteinExistence type="predicted"/>
<dbReference type="GO" id="GO:0016746">
    <property type="term" value="F:acyltransferase activity"/>
    <property type="evidence" value="ECO:0007669"/>
    <property type="project" value="InterPro"/>
</dbReference>
<name>A0A6J6VAF4_9ZZZZ</name>
<dbReference type="PIRSF" id="PIRSF016753">
    <property type="entry name" value="P_lipid/glycerol_ac_tran_prd"/>
    <property type="match status" value="1"/>
</dbReference>
<dbReference type="SUPFAM" id="SSF69593">
    <property type="entry name" value="Glycerol-3-phosphate (1)-acyltransferase"/>
    <property type="match status" value="1"/>
</dbReference>
<evidence type="ECO:0000313" key="2">
    <source>
        <dbReference type="EMBL" id="CAB4767833.1"/>
    </source>
</evidence>
<evidence type="ECO:0000259" key="1">
    <source>
        <dbReference type="SMART" id="SM00563"/>
    </source>
</evidence>
<dbReference type="GO" id="GO:0016020">
    <property type="term" value="C:membrane"/>
    <property type="evidence" value="ECO:0007669"/>
    <property type="project" value="TreeGrafter"/>
</dbReference>
<reference evidence="2" key="1">
    <citation type="submission" date="2020-05" db="EMBL/GenBank/DDBJ databases">
        <authorList>
            <person name="Chiriac C."/>
            <person name="Salcher M."/>
            <person name="Ghai R."/>
            <person name="Kavagutti S V."/>
        </authorList>
    </citation>
    <scope>NUCLEOTIDE SEQUENCE</scope>
</reference>
<dbReference type="InterPro" id="IPR002123">
    <property type="entry name" value="Plipid/glycerol_acylTrfase"/>
</dbReference>